<comment type="caution">
    <text evidence="1">The sequence shown here is derived from an EMBL/GenBank/DDBJ whole genome shotgun (WGS) entry which is preliminary data.</text>
</comment>
<keyword evidence="2" id="KW-1185">Reference proteome</keyword>
<organism evidence="1 2">
    <name type="scientific">Xenoophorus captivus</name>
    <dbReference type="NCBI Taxonomy" id="1517983"/>
    <lineage>
        <taxon>Eukaryota</taxon>
        <taxon>Metazoa</taxon>
        <taxon>Chordata</taxon>
        <taxon>Craniata</taxon>
        <taxon>Vertebrata</taxon>
        <taxon>Euteleostomi</taxon>
        <taxon>Actinopterygii</taxon>
        <taxon>Neopterygii</taxon>
        <taxon>Teleostei</taxon>
        <taxon>Neoteleostei</taxon>
        <taxon>Acanthomorphata</taxon>
        <taxon>Ovalentaria</taxon>
        <taxon>Atherinomorphae</taxon>
        <taxon>Cyprinodontiformes</taxon>
        <taxon>Goodeidae</taxon>
        <taxon>Xenoophorus</taxon>
    </lineage>
</organism>
<reference evidence="1 2" key="1">
    <citation type="submission" date="2021-06" db="EMBL/GenBank/DDBJ databases">
        <authorList>
            <person name="Palmer J.M."/>
        </authorList>
    </citation>
    <scope>NUCLEOTIDE SEQUENCE [LARGE SCALE GENOMIC DNA]</scope>
    <source>
        <strain evidence="1 2">XC_2019</strain>
        <tissue evidence="1">Muscle</tissue>
    </source>
</reference>
<protein>
    <recommendedName>
        <fullName evidence="3">Secreted protein</fullName>
    </recommendedName>
</protein>
<evidence type="ECO:0000313" key="1">
    <source>
        <dbReference type="EMBL" id="MEQ2202394.1"/>
    </source>
</evidence>
<gene>
    <name evidence="1" type="ORF">XENOCAPTIV_027601</name>
</gene>
<proteinExistence type="predicted"/>
<dbReference type="EMBL" id="JAHRIN010033681">
    <property type="protein sequence ID" value="MEQ2202394.1"/>
    <property type="molecule type" value="Genomic_DNA"/>
</dbReference>
<sequence>MLTSVLISSLQPTRTTLAFGQNSCLSPCHCVIYPQRGRGSVLIPVAPFVQPYKDIFSPACLVAAAAVTSSSIAAERGNDDSYTLTFFTTLSRVSGRLMSKQMSTASESGYANGRTLS</sequence>
<evidence type="ECO:0000313" key="2">
    <source>
        <dbReference type="Proteomes" id="UP001434883"/>
    </source>
</evidence>
<dbReference type="Proteomes" id="UP001434883">
    <property type="component" value="Unassembled WGS sequence"/>
</dbReference>
<name>A0ABV0R2Z7_9TELE</name>
<evidence type="ECO:0008006" key="3">
    <source>
        <dbReference type="Google" id="ProtNLM"/>
    </source>
</evidence>
<accession>A0ABV0R2Z7</accession>